<feature type="region of interest" description="Disordered" evidence="1">
    <location>
        <begin position="147"/>
        <end position="179"/>
    </location>
</feature>
<protein>
    <submittedName>
        <fullName evidence="2">Uncharacterized protein</fullName>
    </submittedName>
</protein>
<proteinExistence type="predicted"/>
<dbReference type="AlphaFoldDB" id="A0AAN6I6I4"/>
<reference evidence="2" key="1">
    <citation type="journal article" date="2021" name="G3 (Bethesda)">
        <title>Genomic diversity, chromosomal rearrangements, and interspecies hybridization in the ogataea polymorpha species complex.</title>
        <authorList>
            <person name="Hanson S.J."/>
            <person name="Cinneide E.O."/>
            <person name="Salzberg L.I."/>
            <person name="Wolfe K.H."/>
            <person name="McGowan J."/>
            <person name="Fitzpatrick D.A."/>
            <person name="Matlin K."/>
        </authorList>
    </citation>
    <scope>NUCLEOTIDE SEQUENCE</scope>
    <source>
        <strain evidence="2">61-244</strain>
    </source>
</reference>
<organism evidence="2 3">
    <name type="scientific">Pichia angusta</name>
    <name type="common">Yeast</name>
    <name type="synonym">Hansenula polymorpha</name>
    <dbReference type="NCBI Taxonomy" id="870730"/>
    <lineage>
        <taxon>Eukaryota</taxon>
        <taxon>Fungi</taxon>
        <taxon>Dikarya</taxon>
        <taxon>Ascomycota</taxon>
        <taxon>Saccharomycotina</taxon>
        <taxon>Pichiomycetes</taxon>
        <taxon>Pichiales</taxon>
        <taxon>Pichiaceae</taxon>
        <taxon>Ogataea</taxon>
    </lineage>
</organism>
<dbReference type="GeneID" id="66125606"/>
<dbReference type="Proteomes" id="UP001196530">
    <property type="component" value="Unassembled WGS sequence"/>
</dbReference>
<evidence type="ECO:0000313" key="3">
    <source>
        <dbReference type="Proteomes" id="UP001196530"/>
    </source>
</evidence>
<evidence type="ECO:0000313" key="2">
    <source>
        <dbReference type="EMBL" id="KAG7820118.1"/>
    </source>
</evidence>
<sequence>MSHRASGAIIEWGCVGGTCNNLEGSKPGNVTLDACQQTLRGLRKPALLVGTVSVHTHGDVHSAGLGSELELLHPVFYGWAPVEIRVLYVRVMIPFQQSALRSSARCAWGQSNAPNQCRKRVMCAPGPTSDYSLSRARGVQVPRRFPQRLTAGRLVPEPETRPRSGLTDIGVPPSQCRTP</sequence>
<gene>
    <name evidence="2" type="ORF">KL928_001555</name>
</gene>
<name>A0AAN6I6I4_PICAN</name>
<dbReference type="EMBL" id="JAHLUX010000003">
    <property type="protein sequence ID" value="KAG7820118.1"/>
    <property type="molecule type" value="Genomic_DNA"/>
</dbReference>
<dbReference type="RefSeq" id="XP_043060832.1">
    <property type="nucleotide sequence ID" value="XM_043201933.1"/>
</dbReference>
<accession>A0AAN6I6I4</accession>
<evidence type="ECO:0000256" key="1">
    <source>
        <dbReference type="SAM" id="MobiDB-lite"/>
    </source>
</evidence>
<comment type="caution">
    <text evidence="2">The sequence shown here is derived from an EMBL/GenBank/DDBJ whole genome shotgun (WGS) entry which is preliminary data.</text>
</comment>